<feature type="transmembrane region" description="Helical" evidence="7">
    <location>
        <begin position="35"/>
        <end position="56"/>
    </location>
</feature>
<protein>
    <recommendedName>
        <fullName evidence="8">Acyltransferase 3 domain-containing protein</fullName>
    </recommendedName>
</protein>
<dbReference type="AlphaFoldDB" id="A0A9W6HPP5"/>
<keyword evidence="3" id="KW-1003">Cell membrane</keyword>
<keyword evidence="4 7" id="KW-0812">Transmembrane</keyword>
<keyword evidence="5 7" id="KW-1133">Transmembrane helix</keyword>
<dbReference type="Pfam" id="PF01757">
    <property type="entry name" value="Acyl_transf_3"/>
    <property type="match status" value="1"/>
</dbReference>
<reference evidence="9" key="1">
    <citation type="journal article" date="2014" name="Int. J. Syst. Evol. Microbiol.">
        <title>Complete genome sequence of Corynebacterium casei LMG S-19264T (=DSM 44701T), isolated from a smear-ripened cheese.</title>
        <authorList>
            <consortium name="US DOE Joint Genome Institute (JGI-PGF)"/>
            <person name="Walter F."/>
            <person name="Albersmeier A."/>
            <person name="Kalinowski J."/>
            <person name="Ruckert C."/>
        </authorList>
    </citation>
    <scope>NUCLEOTIDE SEQUENCE</scope>
    <source>
        <strain evidence="9">VKM Ac-1940</strain>
    </source>
</reference>
<feature type="transmembrane region" description="Helical" evidence="7">
    <location>
        <begin position="232"/>
        <end position="254"/>
    </location>
</feature>
<organism evidence="9 10">
    <name type="scientific">Microbacterium dextranolyticum</name>
    <dbReference type="NCBI Taxonomy" id="36806"/>
    <lineage>
        <taxon>Bacteria</taxon>
        <taxon>Bacillati</taxon>
        <taxon>Actinomycetota</taxon>
        <taxon>Actinomycetes</taxon>
        <taxon>Micrococcales</taxon>
        <taxon>Microbacteriaceae</taxon>
        <taxon>Microbacterium</taxon>
    </lineage>
</organism>
<keyword evidence="10" id="KW-1185">Reference proteome</keyword>
<feature type="transmembrane region" description="Helical" evidence="7">
    <location>
        <begin position="300"/>
        <end position="321"/>
    </location>
</feature>
<comment type="caution">
    <text evidence="9">The sequence shown here is derived from an EMBL/GenBank/DDBJ whole genome shotgun (WGS) entry which is preliminary data.</text>
</comment>
<feature type="transmembrane region" description="Helical" evidence="7">
    <location>
        <begin position="275"/>
        <end position="294"/>
    </location>
</feature>
<gene>
    <name evidence="9" type="ORF">GCM10017591_24930</name>
</gene>
<name>A0A9W6HPP5_9MICO</name>
<accession>A0A9W6HPP5</accession>
<keyword evidence="6 7" id="KW-0472">Membrane</keyword>
<proteinExistence type="inferred from homology"/>
<reference evidence="9" key="2">
    <citation type="submission" date="2023-01" db="EMBL/GenBank/DDBJ databases">
        <authorList>
            <person name="Sun Q."/>
            <person name="Evtushenko L."/>
        </authorList>
    </citation>
    <scope>NUCLEOTIDE SEQUENCE</scope>
    <source>
        <strain evidence="9">VKM Ac-1940</strain>
    </source>
</reference>
<evidence type="ECO:0000256" key="7">
    <source>
        <dbReference type="SAM" id="Phobius"/>
    </source>
</evidence>
<evidence type="ECO:0000313" key="9">
    <source>
        <dbReference type="EMBL" id="GLJ96430.1"/>
    </source>
</evidence>
<feature type="domain" description="Acyltransferase 3" evidence="8">
    <location>
        <begin position="27"/>
        <end position="316"/>
    </location>
</feature>
<dbReference type="InterPro" id="IPR002656">
    <property type="entry name" value="Acyl_transf_3_dom"/>
</dbReference>
<feature type="transmembrane region" description="Helical" evidence="7">
    <location>
        <begin position="206"/>
        <end position="226"/>
    </location>
</feature>
<dbReference type="PANTHER" id="PTHR40074:SF2">
    <property type="entry name" value="O-ACETYLTRANSFERASE WECH"/>
    <property type="match status" value="1"/>
</dbReference>
<feature type="transmembrane region" description="Helical" evidence="7">
    <location>
        <begin position="103"/>
        <end position="120"/>
    </location>
</feature>
<dbReference type="PANTHER" id="PTHR40074">
    <property type="entry name" value="O-ACETYLTRANSFERASE WECH"/>
    <property type="match status" value="1"/>
</dbReference>
<evidence type="ECO:0000256" key="2">
    <source>
        <dbReference type="ARBA" id="ARBA00007400"/>
    </source>
</evidence>
<comment type="subcellular location">
    <subcellularLocation>
        <location evidence="1">Cell membrane</location>
        <topology evidence="1">Multi-pass membrane protein</topology>
    </subcellularLocation>
</comment>
<sequence length="355" mass="39737">MCDTWGFERPALGTQQNGAAIIAGRVGWMDFLRGVAILLVLLHHAIDLAAMFSGVAPPDAVMIIDVGALPYRMPLLVFLSGMLLPRSLEASPGRYYLGKLRRIVWPSFVWVLAYGAVAGMEQLSSWKLWLGGTWLWFLCYLAVFYAIAPLLRRAPAWLAPAAAWGASVLAPSTHWTQFFFLAAFFFAGDAIWRVRRYLQAWDRPRWRWPAAAVALGYAAFYVAQIYDERVPMIFGHFDPLVAPIVLVAIGGLIVTARAVPNVATPWTRFLGRNSIVYYVSHFPLQIAWTMWLGSHEVWAWEWHILGGVALSLAVGSALVFLRARSSLVEALFVLPLPARWVNRVALIRSSQQRVT</sequence>
<dbReference type="EMBL" id="BSER01000011">
    <property type="protein sequence ID" value="GLJ96430.1"/>
    <property type="molecule type" value="Genomic_DNA"/>
</dbReference>
<dbReference type="GO" id="GO:0009246">
    <property type="term" value="P:enterobacterial common antigen biosynthetic process"/>
    <property type="evidence" value="ECO:0007669"/>
    <property type="project" value="TreeGrafter"/>
</dbReference>
<evidence type="ECO:0000256" key="3">
    <source>
        <dbReference type="ARBA" id="ARBA00022475"/>
    </source>
</evidence>
<evidence type="ECO:0000256" key="4">
    <source>
        <dbReference type="ARBA" id="ARBA00022692"/>
    </source>
</evidence>
<evidence type="ECO:0000256" key="6">
    <source>
        <dbReference type="ARBA" id="ARBA00023136"/>
    </source>
</evidence>
<evidence type="ECO:0000259" key="8">
    <source>
        <dbReference type="Pfam" id="PF01757"/>
    </source>
</evidence>
<comment type="similarity">
    <text evidence="2">Belongs to the acyltransferase 3 family.</text>
</comment>
<dbReference type="Proteomes" id="UP001142291">
    <property type="component" value="Unassembled WGS sequence"/>
</dbReference>
<dbReference type="GO" id="GO:0005886">
    <property type="term" value="C:plasma membrane"/>
    <property type="evidence" value="ECO:0007669"/>
    <property type="project" value="UniProtKB-SubCell"/>
</dbReference>
<feature type="transmembrane region" description="Helical" evidence="7">
    <location>
        <begin position="126"/>
        <end position="147"/>
    </location>
</feature>
<evidence type="ECO:0000256" key="1">
    <source>
        <dbReference type="ARBA" id="ARBA00004651"/>
    </source>
</evidence>
<evidence type="ECO:0000256" key="5">
    <source>
        <dbReference type="ARBA" id="ARBA00022989"/>
    </source>
</evidence>
<evidence type="ECO:0000313" key="10">
    <source>
        <dbReference type="Proteomes" id="UP001142291"/>
    </source>
</evidence>
<dbReference type="GO" id="GO:0016413">
    <property type="term" value="F:O-acetyltransferase activity"/>
    <property type="evidence" value="ECO:0007669"/>
    <property type="project" value="TreeGrafter"/>
</dbReference>